<organism evidence="4 5">
    <name type="scientific">Tilletiopsis washingtonensis</name>
    <dbReference type="NCBI Taxonomy" id="58919"/>
    <lineage>
        <taxon>Eukaryota</taxon>
        <taxon>Fungi</taxon>
        <taxon>Dikarya</taxon>
        <taxon>Basidiomycota</taxon>
        <taxon>Ustilaginomycotina</taxon>
        <taxon>Exobasidiomycetes</taxon>
        <taxon>Entylomatales</taxon>
        <taxon>Entylomatales incertae sedis</taxon>
        <taxon>Tilletiopsis</taxon>
    </lineage>
</organism>
<sequence>MADSSSSMDVDSSFLSSAAASAPASLAPYYRRFGELHAKKLWYQLTLAVEEFLAHPDSAEPPRRIDVFEHFVKGFKDKINQLRLVGMAVRAARQLQDPSEARAFLEPLIPLVDTPATQEAFVTAKMELAHFQLLLGELDATKESMYSCAKILERFDAVEPLTHAAYYRVCGDYYKAKADYAPYYRSSLLYLACIDITKDLTAEERTGRAHDLAISALLGDTIYNFGELLLHPILASLDGTPHAYLSTLLNSFNSGSIGSFESLIPNLSAEPILAENQPFLRQKICLMALIESVFRRNADERTLPFATIAQETRLPEGEVEHLVMKALSLKLIKGTLDQHAQLARITWVQPRVLDRTQLKALQERLDQWVDRVGKTAEFVKTETPELFVSA</sequence>
<dbReference type="InterPro" id="IPR036390">
    <property type="entry name" value="WH_DNA-bd_sf"/>
</dbReference>
<evidence type="ECO:0000259" key="3">
    <source>
        <dbReference type="PROSITE" id="PS50250"/>
    </source>
</evidence>
<accession>A0A316ZDD9</accession>
<keyword evidence="5" id="KW-1185">Reference proteome</keyword>
<dbReference type="SUPFAM" id="SSF46785">
    <property type="entry name" value="Winged helix' DNA-binding domain"/>
    <property type="match status" value="1"/>
</dbReference>
<dbReference type="OrthoDB" id="1093at2759"/>
<dbReference type="STRING" id="58919.A0A316ZDD9"/>
<dbReference type="EMBL" id="KZ819287">
    <property type="protein sequence ID" value="PWN99720.1"/>
    <property type="molecule type" value="Genomic_DNA"/>
</dbReference>
<dbReference type="Proteomes" id="UP000245946">
    <property type="component" value="Unassembled WGS sequence"/>
</dbReference>
<dbReference type="PROSITE" id="PS50250">
    <property type="entry name" value="PCI"/>
    <property type="match status" value="1"/>
</dbReference>
<comment type="similarity">
    <text evidence="1">Belongs to the proteasome subunit S11 family.</text>
</comment>
<evidence type="ECO:0000256" key="2">
    <source>
        <dbReference type="ARBA" id="ARBA00022942"/>
    </source>
</evidence>
<keyword evidence="2" id="KW-0647">Proteasome</keyword>
<dbReference type="GO" id="GO:0005634">
    <property type="term" value="C:nucleus"/>
    <property type="evidence" value="ECO:0007669"/>
    <property type="project" value="TreeGrafter"/>
</dbReference>
<protein>
    <recommendedName>
        <fullName evidence="3">PCI domain-containing protein</fullName>
    </recommendedName>
</protein>
<dbReference type="Pfam" id="PF01399">
    <property type="entry name" value="PCI"/>
    <property type="match status" value="1"/>
</dbReference>
<dbReference type="AlphaFoldDB" id="A0A316ZDD9"/>
<gene>
    <name evidence="4" type="ORF">FA09DRAFT_328505</name>
</gene>
<dbReference type="InterPro" id="IPR000717">
    <property type="entry name" value="PCI_dom"/>
</dbReference>
<dbReference type="InterPro" id="IPR035298">
    <property type="entry name" value="PSMD13"/>
</dbReference>
<dbReference type="GeneID" id="37269344"/>
<dbReference type="SMART" id="SM00088">
    <property type="entry name" value="PINT"/>
    <property type="match status" value="1"/>
</dbReference>
<dbReference type="PANTHER" id="PTHR10539">
    <property type="entry name" value="26S PROTEASOME NON-ATPASE REGULATORY SUBUNIT 13"/>
    <property type="match status" value="1"/>
</dbReference>
<dbReference type="GO" id="GO:0008541">
    <property type="term" value="C:proteasome regulatory particle, lid subcomplex"/>
    <property type="evidence" value="ECO:0007669"/>
    <property type="project" value="TreeGrafter"/>
</dbReference>
<reference evidence="4 5" key="1">
    <citation type="journal article" date="2018" name="Mol. Biol. Evol.">
        <title>Broad Genomic Sampling Reveals a Smut Pathogenic Ancestry of the Fungal Clade Ustilaginomycotina.</title>
        <authorList>
            <person name="Kijpornyongpan T."/>
            <person name="Mondo S.J."/>
            <person name="Barry K."/>
            <person name="Sandor L."/>
            <person name="Lee J."/>
            <person name="Lipzen A."/>
            <person name="Pangilinan J."/>
            <person name="LaButti K."/>
            <person name="Hainaut M."/>
            <person name="Henrissat B."/>
            <person name="Grigoriev I.V."/>
            <person name="Spatafora J.W."/>
            <person name="Aime M.C."/>
        </authorList>
    </citation>
    <scope>NUCLEOTIDE SEQUENCE [LARGE SCALE GENOMIC DNA]</scope>
    <source>
        <strain evidence="4 5">MCA 4186</strain>
    </source>
</reference>
<dbReference type="PANTHER" id="PTHR10539:SF0">
    <property type="entry name" value="26S PROTEASOME NON-ATPASE REGULATORY SUBUNIT 13"/>
    <property type="match status" value="1"/>
</dbReference>
<dbReference type="GO" id="GO:0006511">
    <property type="term" value="P:ubiquitin-dependent protein catabolic process"/>
    <property type="evidence" value="ECO:0007669"/>
    <property type="project" value="TreeGrafter"/>
</dbReference>
<dbReference type="GO" id="GO:0005829">
    <property type="term" value="C:cytosol"/>
    <property type="evidence" value="ECO:0007669"/>
    <property type="project" value="TreeGrafter"/>
</dbReference>
<evidence type="ECO:0000256" key="1">
    <source>
        <dbReference type="ARBA" id="ARBA00006207"/>
    </source>
</evidence>
<dbReference type="GO" id="GO:0005198">
    <property type="term" value="F:structural molecule activity"/>
    <property type="evidence" value="ECO:0007669"/>
    <property type="project" value="TreeGrafter"/>
</dbReference>
<evidence type="ECO:0000313" key="4">
    <source>
        <dbReference type="EMBL" id="PWN99720.1"/>
    </source>
</evidence>
<dbReference type="Pfam" id="PF22037">
    <property type="entry name" value="PSD13_N"/>
    <property type="match status" value="1"/>
</dbReference>
<dbReference type="RefSeq" id="XP_025599999.1">
    <property type="nucleotide sequence ID" value="XM_025741800.1"/>
</dbReference>
<dbReference type="InterPro" id="IPR054179">
    <property type="entry name" value="PSD13_N"/>
</dbReference>
<evidence type="ECO:0000313" key="5">
    <source>
        <dbReference type="Proteomes" id="UP000245946"/>
    </source>
</evidence>
<feature type="domain" description="PCI" evidence="3">
    <location>
        <begin position="182"/>
        <end position="350"/>
    </location>
</feature>
<name>A0A316ZDD9_9BASI</name>
<proteinExistence type="inferred from homology"/>